<dbReference type="Proteomes" id="UP000236333">
    <property type="component" value="Unassembled WGS sequence"/>
</dbReference>
<protein>
    <submittedName>
        <fullName evidence="1">Uncharacterized protein</fullName>
    </submittedName>
</protein>
<dbReference type="AlphaFoldDB" id="A0A2J7ZPB7"/>
<evidence type="ECO:0000313" key="1">
    <source>
        <dbReference type="EMBL" id="PNH02117.1"/>
    </source>
</evidence>
<evidence type="ECO:0000313" key="2">
    <source>
        <dbReference type="Proteomes" id="UP000236333"/>
    </source>
</evidence>
<dbReference type="EMBL" id="PGGS01000719">
    <property type="protein sequence ID" value="PNH02117.1"/>
    <property type="molecule type" value="Genomic_DNA"/>
</dbReference>
<organism evidence="1 2">
    <name type="scientific">Tetrabaena socialis</name>
    <dbReference type="NCBI Taxonomy" id="47790"/>
    <lineage>
        <taxon>Eukaryota</taxon>
        <taxon>Viridiplantae</taxon>
        <taxon>Chlorophyta</taxon>
        <taxon>core chlorophytes</taxon>
        <taxon>Chlorophyceae</taxon>
        <taxon>CS clade</taxon>
        <taxon>Chlamydomonadales</taxon>
        <taxon>Tetrabaenaceae</taxon>
        <taxon>Tetrabaena</taxon>
    </lineage>
</organism>
<keyword evidence="2" id="KW-1185">Reference proteome</keyword>
<comment type="caution">
    <text evidence="1">The sequence shown here is derived from an EMBL/GenBank/DDBJ whole genome shotgun (WGS) entry which is preliminary data.</text>
</comment>
<proteinExistence type="predicted"/>
<gene>
    <name evidence="1" type="ORF">TSOC_011932</name>
</gene>
<name>A0A2J7ZPB7_9CHLO</name>
<reference evidence="1 2" key="1">
    <citation type="journal article" date="2017" name="Mol. Biol. Evol.">
        <title>The 4-celled Tetrabaena socialis nuclear genome reveals the essential components for genetic control of cell number at the origin of multicellularity in the volvocine lineage.</title>
        <authorList>
            <person name="Featherston J."/>
            <person name="Arakaki Y."/>
            <person name="Hanschen E.R."/>
            <person name="Ferris P.J."/>
            <person name="Michod R.E."/>
            <person name="Olson B.J.S.C."/>
            <person name="Nozaki H."/>
            <person name="Durand P.M."/>
        </authorList>
    </citation>
    <scope>NUCLEOTIDE SEQUENCE [LARGE SCALE GENOMIC DNA]</scope>
    <source>
        <strain evidence="1 2">NIES-571</strain>
    </source>
</reference>
<sequence>MQSAKSDSQITGAMPQGHLSLQWRDGYRQQLPNYQDFLRNSADVIYCEVVNIRPSLRLPWRYTEEQQRLYRTWDCSAVWLHSAAQPNGTVYLGTLYADLEAINIIATDKSKCQYTLLVSPNGMSYDANRFGGDHQVATANGNRFTFSVHKGILPDSKVLLAVSWDA</sequence>
<accession>A0A2J7ZPB7</accession>